<dbReference type="AlphaFoldDB" id="A0A0L8FPI2"/>
<reference evidence="1" key="1">
    <citation type="submission" date="2015-07" db="EMBL/GenBank/DDBJ databases">
        <title>MeaNS - Measles Nucleotide Surveillance Program.</title>
        <authorList>
            <person name="Tran T."/>
            <person name="Druce J."/>
        </authorList>
    </citation>
    <scope>NUCLEOTIDE SEQUENCE</scope>
    <source>
        <strain evidence="1">UCB-OBI-ISO-001</strain>
        <tissue evidence="1">Gonad</tissue>
    </source>
</reference>
<protein>
    <submittedName>
        <fullName evidence="1">Uncharacterized protein</fullName>
    </submittedName>
</protein>
<dbReference type="EMBL" id="KQ427906">
    <property type="protein sequence ID" value="KOF66616.1"/>
    <property type="molecule type" value="Genomic_DNA"/>
</dbReference>
<proteinExistence type="predicted"/>
<name>A0A0L8FPI2_OCTBM</name>
<accession>A0A0L8FPI2</accession>
<evidence type="ECO:0000313" key="1">
    <source>
        <dbReference type="EMBL" id="KOF66616.1"/>
    </source>
</evidence>
<sequence>MKIQEVDRDLLFILFIGTFISRACEHARTHARTPSHKITRKKIHKTSFLSNINQHPHRHRHTTCPTHHTTVNISTQLQSYQHLHHEHKQCCSIWML</sequence>
<organism evidence="1">
    <name type="scientific">Octopus bimaculoides</name>
    <name type="common">California two-spotted octopus</name>
    <dbReference type="NCBI Taxonomy" id="37653"/>
    <lineage>
        <taxon>Eukaryota</taxon>
        <taxon>Metazoa</taxon>
        <taxon>Spiralia</taxon>
        <taxon>Lophotrochozoa</taxon>
        <taxon>Mollusca</taxon>
        <taxon>Cephalopoda</taxon>
        <taxon>Coleoidea</taxon>
        <taxon>Octopodiformes</taxon>
        <taxon>Octopoda</taxon>
        <taxon>Incirrata</taxon>
        <taxon>Octopodidae</taxon>
        <taxon>Octopus</taxon>
    </lineage>
</organism>
<gene>
    <name evidence="1" type="ORF">OCBIM_22011794mg</name>
</gene>